<dbReference type="CDD" id="cd03801">
    <property type="entry name" value="GT4_PimA-like"/>
    <property type="match status" value="1"/>
</dbReference>
<dbReference type="STRING" id="867904.Metho_0486"/>
<dbReference type="InterPro" id="IPR001296">
    <property type="entry name" value="Glyco_trans_1"/>
</dbReference>
<evidence type="ECO:0000259" key="2">
    <source>
        <dbReference type="Pfam" id="PF00534"/>
    </source>
</evidence>
<organism evidence="3 4">
    <name type="scientific">Methanomethylovorans hollandica (strain DSM 15978 / NBRC 107637 / DMS1)</name>
    <dbReference type="NCBI Taxonomy" id="867904"/>
    <lineage>
        <taxon>Archaea</taxon>
        <taxon>Methanobacteriati</taxon>
        <taxon>Methanobacteriota</taxon>
        <taxon>Stenosarchaea group</taxon>
        <taxon>Methanomicrobia</taxon>
        <taxon>Methanosarcinales</taxon>
        <taxon>Methanosarcinaceae</taxon>
        <taxon>Methanomethylovorans</taxon>
    </lineage>
</organism>
<dbReference type="KEGG" id="mhz:Metho_0486"/>
<dbReference type="RefSeq" id="WP_015323922.1">
    <property type="nucleotide sequence ID" value="NC_019977.1"/>
</dbReference>
<dbReference type="HOGENOM" id="CLU_009583_36_4_2"/>
<dbReference type="AlphaFoldDB" id="L0KXF0"/>
<name>L0KXF0_METHD</name>
<dbReference type="Proteomes" id="UP000010866">
    <property type="component" value="Chromosome"/>
</dbReference>
<protein>
    <submittedName>
        <fullName evidence="3">Glycosyltransferase</fullName>
    </submittedName>
</protein>
<keyword evidence="1 3" id="KW-0808">Transferase</keyword>
<dbReference type="OrthoDB" id="132546at2157"/>
<evidence type="ECO:0000313" key="4">
    <source>
        <dbReference type="Proteomes" id="UP000010866"/>
    </source>
</evidence>
<reference evidence="4" key="1">
    <citation type="submission" date="2012-02" db="EMBL/GenBank/DDBJ databases">
        <title>Complete sequence of chromosome of Methanomethylovorans hollandica DSM 15978.</title>
        <authorList>
            <person name="Lucas S."/>
            <person name="Copeland A."/>
            <person name="Lapidus A."/>
            <person name="Glavina del Rio T."/>
            <person name="Dalin E."/>
            <person name="Tice H."/>
            <person name="Bruce D."/>
            <person name="Goodwin L."/>
            <person name="Pitluck S."/>
            <person name="Peters L."/>
            <person name="Mikhailova N."/>
            <person name="Held B."/>
            <person name="Kyrpides N."/>
            <person name="Mavromatis K."/>
            <person name="Ivanova N."/>
            <person name="Brettin T."/>
            <person name="Detter J.C."/>
            <person name="Han C."/>
            <person name="Larimer F."/>
            <person name="Land M."/>
            <person name="Hauser L."/>
            <person name="Markowitz V."/>
            <person name="Cheng J.-F."/>
            <person name="Hugenholtz P."/>
            <person name="Woyke T."/>
            <person name="Wu D."/>
            <person name="Spring S."/>
            <person name="Schroeder M."/>
            <person name="Brambilla E."/>
            <person name="Klenk H.-P."/>
            <person name="Eisen J.A."/>
        </authorList>
    </citation>
    <scope>NUCLEOTIDE SEQUENCE [LARGE SCALE GENOMIC DNA]</scope>
    <source>
        <strain evidence="4">DSM 15978 / NBRC 107637 / DMS1</strain>
    </source>
</reference>
<evidence type="ECO:0000313" key="3">
    <source>
        <dbReference type="EMBL" id="AGB48753.1"/>
    </source>
</evidence>
<keyword evidence="4" id="KW-1185">Reference proteome</keyword>
<dbReference type="SUPFAM" id="SSF53756">
    <property type="entry name" value="UDP-Glycosyltransferase/glycogen phosphorylase"/>
    <property type="match status" value="1"/>
</dbReference>
<dbReference type="GeneID" id="14407592"/>
<dbReference type="EMBL" id="CP003362">
    <property type="protein sequence ID" value="AGB48753.1"/>
    <property type="molecule type" value="Genomic_DNA"/>
</dbReference>
<sequence>MIDVFAVIDGNILSDLGDNTSGTYTRIHYLLNALNESQNINLKSIKFKQFPQSTLKNIFFNNIIKSIVALKSITILIKDKPLVFFAYPYSLHTIQNRMIFKISEILDLKIILDIHDTIEQVNVLGKGKPKLTKKIEKECIEKSSLVIILNKPMWNSLKKVYNLNENIKIVFIPNAFEYSFITLYPTKYKNQKDDFVNIGYMGGLTKNRGIDILVQSCVNLHEKYPYLKLFLFGTYGEGISDDLKDVIENSDFIIRKEIPRKDIPMSLKDIDIFVMPYNPEVKYLNESSPMKFYEYIGCCKPIICTKCESLVDVGQNDSILYVDYNIEDFTKKIELLIKNPKLREYMSEGLYDIRLDHTWEKRADELLHTMMSLSNNLNE</sequence>
<feature type="domain" description="Glycosyl transferase family 1" evidence="2">
    <location>
        <begin position="193"/>
        <end position="348"/>
    </location>
</feature>
<dbReference type="PANTHER" id="PTHR46401">
    <property type="entry name" value="GLYCOSYLTRANSFERASE WBBK-RELATED"/>
    <property type="match status" value="1"/>
</dbReference>
<dbReference type="PANTHER" id="PTHR46401:SF2">
    <property type="entry name" value="GLYCOSYLTRANSFERASE WBBK-RELATED"/>
    <property type="match status" value="1"/>
</dbReference>
<evidence type="ECO:0000256" key="1">
    <source>
        <dbReference type="ARBA" id="ARBA00022679"/>
    </source>
</evidence>
<dbReference type="GO" id="GO:0016757">
    <property type="term" value="F:glycosyltransferase activity"/>
    <property type="evidence" value="ECO:0007669"/>
    <property type="project" value="InterPro"/>
</dbReference>
<dbReference type="Pfam" id="PF00534">
    <property type="entry name" value="Glycos_transf_1"/>
    <property type="match status" value="1"/>
</dbReference>
<accession>L0KXF0</accession>
<dbReference type="Gene3D" id="3.40.50.2000">
    <property type="entry name" value="Glycogen Phosphorylase B"/>
    <property type="match status" value="2"/>
</dbReference>
<gene>
    <name evidence="3" type="ordered locus">Metho_0486</name>
</gene>
<proteinExistence type="predicted"/>